<reference evidence="3 4" key="1">
    <citation type="submission" date="2016-11" db="EMBL/GenBank/DDBJ databases">
        <authorList>
            <person name="Jaros S."/>
            <person name="Januszkiewicz K."/>
            <person name="Wedrychowicz H."/>
        </authorList>
    </citation>
    <scope>NUCLEOTIDE SEQUENCE [LARGE SCALE GENOMIC DNA]</scope>
    <source>
        <strain evidence="3 4">DSM 18119</strain>
    </source>
</reference>
<dbReference type="AlphaFoldDB" id="A0A1M4WSM2"/>
<feature type="domain" description="DUF5689" evidence="2">
    <location>
        <begin position="33"/>
        <end position="240"/>
    </location>
</feature>
<protein>
    <recommendedName>
        <fullName evidence="2">DUF5689 domain-containing protein</fullName>
    </recommendedName>
</protein>
<evidence type="ECO:0000259" key="2">
    <source>
        <dbReference type="Pfam" id="PF18942"/>
    </source>
</evidence>
<dbReference type="Pfam" id="PF18942">
    <property type="entry name" value="DUF5689"/>
    <property type="match status" value="1"/>
</dbReference>
<proteinExistence type="predicted"/>
<dbReference type="EMBL" id="FQUU01000004">
    <property type="protein sequence ID" value="SHE84208.1"/>
    <property type="molecule type" value="Genomic_DNA"/>
</dbReference>
<feature type="chain" id="PRO_5013313570" description="DUF5689 domain-containing protein" evidence="1">
    <location>
        <begin position="23"/>
        <end position="499"/>
    </location>
</feature>
<dbReference type="InterPro" id="IPR043744">
    <property type="entry name" value="DUF5689"/>
</dbReference>
<name>A0A1M4WSM2_9BACT</name>
<keyword evidence="4" id="KW-1185">Reference proteome</keyword>
<feature type="signal peptide" evidence="1">
    <location>
        <begin position="1"/>
        <end position="22"/>
    </location>
</feature>
<gene>
    <name evidence="3" type="ORF">SAMN02745131_01207</name>
</gene>
<dbReference type="Proteomes" id="UP000184048">
    <property type="component" value="Unassembled WGS sequence"/>
</dbReference>
<evidence type="ECO:0000256" key="1">
    <source>
        <dbReference type="SAM" id="SignalP"/>
    </source>
</evidence>
<dbReference type="RefSeq" id="WP_072834425.1">
    <property type="nucleotide sequence ID" value="NZ_FQUU01000004.1"/>
</dbReference>
<organism evidence="3 4">
    <name type="scientific">Flavisolibacter ginsengisoli DSM 18119</name>
    <dbReference type="NCBI Taxonomy" id="1121884"/>
    <lineage>
        <taxon>Bacteria</taxon>
        <taxon>Pseudomonadati</taxon>
        <taxon>Bacteroidota</taxon>
        <taxon>Chitinophagia</taxon>
        <taxon>Chitinophagales</taxon>
        <taxon>Chitinophagaceae</taxon>
        <taxon>Flavisolibacter</taxon>
    </lineage>
</organism>
<dbReference type="STRING" id="1121884.SAMN02745131_01207"/>
<keyword evidence="1" id="KW-0732">Signal</keyword>
<accession>A0A1M4WSM2</accession>
<evidence type="ECO:0000313" key="4">
    <source>
        <dbReference type="Proteomes" id="UP000184048"/>
    </source>
</evidence>
<dbReference type="OrthoDB" id="1111074at2"/>
<evidence type="ECO:0000313" key="3">
    <source>
        <dbReference type="EMBL" id="SHE84208.1"/>
    </source>
</evidence>
<sequence length="499" mass="53193">MKKILCYSFLLLFMGMMWGCKKDNYPGAKVSPYMSIFDIRNIYKGKDVTLTTENMFGADKIAAVVVSDHSGGNLPAGLLVVQDSRRLAQLRGISIPIGDAANEYTTGDSVIINVSGGILKRVNGILQLTGIKSSAVTKVSSGIAVEVPIKKANEVLATPELYESTLISIAKAGFDASVPAGSTYAGDYMINDGFGNITLHTEAGAEFANDPLPFLSNFSGILFLDQNGAPQLWPRSKDDITVLSSTAPKIAPVVITGYLIDPSGTDANYEYIQLMATKNIDFSATPFSVVTTNNAGSATPTGFPTNGWATGDLRTYKINLTSGTVQKGQYFYVGANKNIWGAGSTDISSSTWFSKMYATDPGDGFGTKTNNLLANSGNAGGIAVFDKTEVDLETIPVDVIFYGGNGSLYTAGPPEKGYRITNTDYYDTKNPSTQEDQPYFAMGSNKSKLGFSLATNFSQLGGTYNKTTGRWTTARTLHNLVLTATSNVSAIEGATTIEE</sequence>